<comment type="similarity">
    <text evidence="2 14">Belongs to the UppP family.</text>
</comment>
<reference evidence="15" key="1">
    <citation type="submission" date="2020-10" db="EMBL/GenBank/DDBJ databases">
        <authorList>
            <person name="Gilroy R."/>
        </authorList>
    </citation>
    <scope>NUCLEOTIDE SEQUENCE</scope>
    <source>
        <strain evidence="15">CHK152-2871</strain>
    </source>
</reference>
<dbReference type="GO" id="GO:0071555">
    <property type="term" value="P:cell wall organization"/>
    <property type="evidence" value="ECO:0007669"/>
    <property type="project" value="UniProtKB-KW"/>
</dbReference>
<dbReference type="EMBL" id="DVJQ01000032">
    <property type="protein sequence ID" value="HIS74111.1"/>
    <property type="molecule type" value="Genomic_DNA"/>
</dbReference>
<evidence type="ECO:0000256" key="5">
    <source>
        <dbReference type="ARBA" id="ARBA00022475"/>
    </source>
</evidence>
<evidence type="ECO:0000256" key="13">
    <source>
        <dbReference type="ARBA" id="ARBA00047594"/>
    </source>
</evidence>
<feature type="transmembrane region" description="Helical" evidence="14">
    <location>
        <begin position="51"/>
        <end position="69"/>
    </location>
</feature>
<evidence type="ECO:0000256" key="7">
    <source>
        <dbReference type="ARBA" id="ARBA00022801"/>
    </source>
</evidence>
<dbReference type="Pfam" id="PF02673">
    <property type="entry name" value="BacA"/>
    <property type="match status" value="1"/>
</dbReference>
<name>A0A9D1FHT9_9BACT</name>
<keyword evidence="5 14" id="KW-1003">Cell membrane</keyword>
<evidence type="ECO:0000313" key="15">
    <source>
        <dbReference type="EMBL" id="HIS74111.1"/>
    </source>
</evidence>
<gene>
    <name evidence="14" type="primary">uppP</name>
    <name evidence="15" type="ORF">IAA86_03715</name>
</gene>
<evidence type="ECO:0000256" key="9">
    <source>
        <dbReference type="ARBA" id="ARBA00023136"/>
    </source>
</evidence>
<evidence type="ECO:0000256" key="4">
    <source>
        <dbReference type="ARBA" id="ARBA00021581"/>
    </source>
</evidence>
<evidence type="ECO:0000256" key="11">
    <source>
        <dbReference type="ARBA" id="ARBA00032707"/>
    </source>
</evidence>
<feature type="transmembrane region" description="Helical" evidence="14">
    <location>
        <begin position="126"/>
        <end position="142"/>
    </location>
</feature>
<comment type="caution">
    <text evidence="15">The sequence shown here is derived from an EMBL/GenBank/DDBJ whole genome shotgun (WGS) entry which is preliminary data.</text>
</comment>
<evidence type="ECO:0000256" key="3">
    <source>
        <dbReference type="ARBA" id="ARBA00012374"/>
    </source>
</evidence>
<evidence type="ECO:0000256" key="14">
    <source>
        <dbReference type="HAMAP-Rule" id="MF_01006"/>
    </source>
</evidence>
<feature type="transmembrane region" description="Helical" evidence="14">
    <location>
        <begin position="94"/>
        <end position="114"/>
    </location>
</feature>
<evidence type="ECO:0000256" key="6">
    <source>
        <dbReference type="ARBA" id="ARBA00022692"/>
    </source>
</evidence>
<dbReference type="HAMAP" id="MF_01006">
    <property type="entry name" value="Undec_diphosphatase"/>
    <property type="match status" value="1"/>
</dbReference>
<dbReference type="EC" id="3.6.1.27" evidence="3 14"/>
<accession>A0A9D1FHT9</accession>
<keyword evidence="8 14" id="KW-1133">Transmembrane helix</keyword>
<dbReference type="GO" id="GO:0050380">
    <property type="term" value="F:undecaprenyl-diphosphatase activity"/>
    <property type="evidence" value="ECO:0007669"/>
    <property type="project" value="UniProtKB-UniRule"/>
</dbReference>
<evidence type="ECO:0000256" key="10">
    <source>
        <dbReference type="ARBA" id="ARBA00023251"/>
    </source>
</evidence>
<keyword evidence="10 14" id="KW-0046">Antibiotic resistance</keyword>
<evidence type="ECO:0000256" key="8">
    <source>
        <dbReference type="ARBA" id="ARBA00022989"/>
    </source>
</evidence>
<dbReference type="InterPro" id="IPR003824">
    <property type="entry name" value="UppP"/>
</dbReference>
<dbReference type="Proteomes" id="UP000886865">
    <property type="component" value="Unassembled WGS sequence"/>
</dbReference>
<dbReference type="AlphaFoldDB" id="A0A9D1FHT9"/>
<keyword evidence="7 14" id="KW-0378">Hydrolase</keyword>
<keyword evidence="14" id="KW-0133">Cell shape</keyword>
<protein>
    <recommendedName>
        <fullName evidence="4 14">Undecaprenyl-diphosphatase</fullName>
        <ecNumber evidence="3 14">3.6.1.27</ecNumber>
    </recommendedName>
    <alternativeName>
        <fullName evidence="12 14">Bacitracin resistance protein</fullName>
    </alternativeName>
    <alternativeName>
        <fullName evidence="11 14">Undecaprenyl pyrophosphate phosphatase</fullName>
    </alternativeName>
</protein>
<dbReference type="PANTHER" id="PTHR30622">
    <property type="entry name" value="UNDECAPRENYL-DIPHOSPHATASE"/>
    <property type="match status" value="1"/>
</dbReference>
<feature type="transmembrane region" description="Helical" evidence="14">
    <location>
        <begin position="226"/>
        <end position="247"/>
    </location>
</feature>
<dbReference type="GO" id="GO:0008360">
    <property type="term" value="P:regulation of cell shape"/>
    <property type="evidence" value="ECO:0007669"/>
    <property type="project" value="UniProtKB-KW"/>
</dbReference>
<evidence type="ECO:0000256" key="1">
    <source>
        <dbReference type="ARBA" id="ARBA00004651"/>
    </source>
</evidence>
<proteinExistence type="inferred from homology"/>
<dbReference type="GO" id="GO:0046677">
    <property type="term" value="P:response to antibiotic"/>
    <property type="evidence" value="ECO:0007669"/>
    <property type="project" value="UniProtKB-UniRule"/>
</dbReference>
<keyword evidence="14" id="KW-0961">Cell wall biogenesis/degradation</keyword>
<keyword evidence="6 14" id="KW-0812">Transmembrane</keyword>
<comment type="subcellular location">
    <subcellularLocation>
        <location evidence="1 14">Cell membrane</location>
        <topology evidence="1 14">Multi-pass membrane protein</topology>
    </subcellularLocation>
</comment>
<comment type="catalytic activity">
    <reaction evidence="13 14">
        <text>di-trans,octa-cis-undecaprenyl diphosphate + H2O = di-trans,octa-cis-undecaprenyl phosphate + phosphate + H(+)</text>
        <dbReference type="Rhea" id="RHEA:28094"/>
        <dbReference type="ChEBI" id="CHEBI:15377"/>
        <dbReference type="ChEBI" id="CHEBI:15378"/>
        <dbReference type="ChEBI" id="CHEBI:43474"/>
        <dbReference type="ChEBI" id="CHEBI:58405"/>
        <dbReference type="ChEBI" id="CHEBI:60392"/>
        <dbReference type="EC" id="3.6.1.27"/>
    </reaction>
</comment>
<dbReference type="GO" id="GO:0009252">
    <property type="term" value="P:peptidoglycan biosynthetic process"/>
    <property type="evidence" value="ECO:0007669"/>
    <property type="project" value="UniProtKB-KW"/>
</dbReference>
<feature type="transmembrane region" description="Helical" evidence="14">
    <location>
        <begin position="259"/>
        <end position="277"/>
    </location>
</feature>
<evidence type="ECO:0000313" key="16">
    <source>
        <dbReference type="Proteomes" id="UP000886865"/>
    </source>
</evidence>
<evidence type="ECO:0000256" key="12">
    <source>
        <dbReference type="ARBA" id="ARBA00032932"/>
    </source>
</evidence>
<organism evidence="15 16">
    <name type="scientific">Candidatus Galligastranaerophilus intestinavium</name>
    <dbReference type="NCBI Taxonomy" id="2840836"/>
    <lineage>
        <taxon>Bacteria</taxon>
        <taxon>Candidatus Galligastranaerophilus</taxon>
    </lineage>
</organism>
<comment type="miscellaneous">
    <text evidence="14">Bacitracin is thought to be involved in the inhibition of peptidoglycan synthesis by sequestering undecaprenyl diphosphate, thereby reducing the pool of lipid carrier available.</text>
</comment>
<dbReference type="GO" id="GO:0005886">
    <property type="term" value="C:plasma membrane"/>
    <property type="evidence" value="ECO:0007669"/>
    <property type="project" value="UniProtKB-SubCell"/>
</dbReference>
<evidence type="ECO:0000256" key="2">
    <source>
        <dbReference type="ARBA" id="ARBA00010621"/>
    </source>
</evidence>
<sequence length="280" mass="31386">MHILQAVIVGAVQGISEFLPISSSAHIVFAQSLYKIATGANFLNEVGSEEIFFDIIVHLATLLAVFIFFRKDIFEILKAFFLGLKNKDYTNPDFKTAIFILAATPITCIVALILKEPTHALVENPKIVSLFLIITGFILYFSEKLKTQNKEMNLKTALWTGLAQGLAVFPGLSRSGLTIATQVFSGMDRVKAARFSFLMSIPIILGASMAYPMLEMDFSQMANFNYRAIFWGFMTSFIVGYLCVKYFMKLLGKVTLKCFSYYCFVVGALMFLLFSICHHL</sequence>
<feature type="transmembrane region" description="Helical" evidence="14">
    <location>
        <begin position="192"/>
        <end position="214"/>
    </location>
</feature>
<reference evidence="15" key="2">
    <citation type="journal article" date="2021" name="PeerJ">
        <title>Extensive microbial diversity within the chicken gut microbiome revealed by metagenomics and culture.</title>
        <authorList>
            <person name="Gilroy R."/>
            <person name="Ravi A."/>
            <person name="Getino M."/>
            <person name="Pursley I."/>
            <person name="Horton D.L."/>
            <person name="Alikhan N.F."/>
            <person name="Baker D."/>
            <person name="Gharbi K."/>
            <person name="Hall N."/>
            <person name="Watson M."/>
            <person name="Adriaenssens E.M."/>
            <person name="Foster-Nyarko E."/>
            <person name="Jarju S."/>
            <person name="Secka A."/>
            <person name="Antonio M."/>
            <person name="Oren A."/>
            <person name="Chaudhuri R.R."/>
            <person name="La Ragione R."/>
            <person name="Hildebrand F."/>
            <person name="Pallen M.J."/>
        </authorList>
    </citation>
    <scope>NUCLEOTIDE SEQUENCE</scope>
    <source>
        <strain evidence="15">CHK152-2871</strain>
    </source>
</reference>
<keyword evidence="9 14" id="KW-0472">Membrane</keyword>
<comment type="function">
    <text evidence="14">Catalyzes the dephosphorylation of undecaprenyl diphosphate (UPP). Confers resistance to bacitracin.</text>
</comment>
<keyword evidence="14" id="KW-0573">Peptidoglycan synthesis</keyword>
<dbReference type="PANTHER" id="PTHR30622:SF2">
    <property type="entry name" value="UNDECAPRENYL-DIPHOSPHATASE"/>
    <property type="match status" value="1"/>
</dbReference>